<reference evidence="2 3" key="1">
    <citation type="submission" date="2019-03" db="EMBL/GenBank/DDBJ databases">
        <title>Lake Tanganyika Metagenome-Assembled Genomes (MAGs).</title>
        <authorList>
            <person name="Tran P."/>
        </authorList>
    </citation>
    <scope>NUCLEOTIDE SEQUENCE [LARGE SCALE GENOMIC DNA]</scope>
    <source>
        <strain evidence="2">K_DeepCast_65m_m2_236</strain>
    </source>
</reference>
<proteinExistence type="predicted"/>
<dbReference type="EMBL" id="VGJX01000001">
    <property type="protein sequence ID" value="MBM3273504.1"/>
    <property type="molecule type" value="Genomic_DNA"/>
</dbReference>
<name>A0A937X040_9BACT</name>
<protein>
    <submittedName>
        <fullName evidence="2">PQQ-dependent sugar dehydrogenase</fullName>
    </submittedName>
</protein>
<dbReference type="PANTHER" id="PTHR19328">
    <property type="entry name" value="HEDGEHOG-INTERACTING PROTEIN"/>
    <property type="match status" value="1"/>
</dbReference>
<organism evidence="2 3">
    <name type="scientific">Candidatus Tanganyikabacteria bacterium</name>
    <dbReference type="NCBI Taxonomy" id="2961651"/>
    <lineage>
        <taxon>Bacteria</taxon>
        <taxon>Bacillati</taxon>
        <taxon>Candidatus Sericytochromatia</taxon>
        <taxon>Candidatus Tanganyikabacteria</taxon>
    </lineage>
</organism>
<dbReference type="AlphaFoldDB" id="A0A937X040"/>
<dbReference type="Pfam" id="PF07995">
    <property type="entry name" value="GSDH"/>
    <property type="match status" value="1"/>
</dbReference>
<dbReference type="SUPFAM" id="SSF50952">
    <property type="entry name" value="Soluble quinoprotein glucose dehydrogenase"/>
    <property type="match status" value="1"/>
</dbReference>
<feature type="domain" description="Glucose/Sorbosone dehydrogenase" evidence="1">
    <location>
        <begin position="33"/>
        <end position="360"/>
    </location>
</feature>
<comment type="caution">
    <text evidence="2">The sequence shown here is derived from an EMBL/GenBank/DDBJ whole genome shotgun (WGS) entry which is preliminary data.</text>
</comment>
<dbReference type="Proteomes" id="UP000703893">
    <property type="component" value="Unassembled WGS sequence"/>
</dbReference>
<evidence type="ECO:0000313" key="3">
    <source>
        <dbReference type="Proteomes" id="UP000703893"/>
    </source>
</evidence>
<dbReference type="InterPro" id="IPR011041">
    <property type="entry name" value="Quinoprot_gluc/sorb_DH_b-prop"/>
</dbReference>
<sequence length="366" mass="39795">MATAYLAAPLAAPPAVPQRQARNVRLAAYVSGLAEPVGMAVAPSDPARRVFVIEKGGRIRIVKGGRLMPRPYLDLSGQISNGMEQGLLGLAFSPDFANDRHCYVNYTDRRGDTRIVRYTQAAGDADRADTNSAAQLHLIKQPFRNHNGGHLAFGPDGALWVATGDGGGANDPFGHAQNPRSHLGKMLRFDVQAGTGPEIAMTGLRNPWRYSFDRQTGDLYIGDVGQNRWEEIDVLPAGALRGVNLGWATMEAHECLKGANCNRSGLTLPTVVLGRADGSCSVIGGYVYRGKALPELNGTYFYSDWCSAILQGFKWSGGAARDAYDWKFALDPDRRLSQVASFGEDHDGELYIVCQSGTLYRFERAR</sequence>
<evidence type="ECO:0000259" key="1">
    <source>
        <dbReference type="Pfam" id="PF07995"/>
    </source>
</evidence>
<evidence type="ECO:0000313" key="2">
    <source>
        <dbReference type="EMBL" id="MBM3273504.1"/>
    </source>
</evidence>
<dbReference type="PANTHER" id="PTHR19328:SF75">
    <property type="entry name" value="ALDOSE SUGAR DEHYDROGENASE YLII"/>
    <property type="match status" value="1"/>
</dbReference>
<accession>A0A937X040</accession>
<dbReference type="InterPro" id="IPR012938">
    <property type="entry name" value="Glc/Sorbosone_DH"/>
</dbReference>
<gene>
    <name evidence="2" type="ORF">FJZ00_00010</name>
</gene>
<dbReference type="InterPro" id="IPR011042">
    <property type="entry name" value="6-blade_b-propeller_TolB-like"/>
</dbReference>
<dbReference type="Gene3D" id="2.120.10.30">
    <property type="entry name" value="TolB, C-terminal domain"/>
    <property type="match status" value="1"/>
</dbReference>